<dbReference type="GO" id="GO:0045944">
    <property type="term" value="P:positive regulation of transcription by RNA polymerase II"/>
    <property type="evidence" value="ECO:0007669"/>
    <property type="project" value="TreeGrafter"/>
</dbReference>
<dbReference type="GO" id="GO:0042393">
    <property type="term" value="F:histone binding"/>
    <property type="evidence" value="ECO:0007669"/>
    <property type="project" value="TreeGrafter"/>
</dbReference>
<accession>A0A7S2ZRS4</accession>
<evidence type="ECO:0000313" key="4">
    <source>
        <dbReference type="EMBL" id="CAE0049312.1"/>
    </source>
</evidence>
<feature type="region of interest" description="Disordered" evidence="1">
    <location>
        <begin position="1"/>
        <end position="30"/>
    </location>
</feature>
<dbReference type="SUPFAM" id="SSF52113">
    <property type="entry name" value="BRCT domain"/>
    <property type="match status" value="2"/>
</dbReference>
<name>A0A7S2ZRS4_9RHOD</name>
<dbReference type="InterPro" id="IPR047252">
    <property type="entry name" value="TP53BP1-like"/>
</dbReference>
<feature type="region of interest" description="Disordered" evidence="1">
    <location>
        <begin position="255"/>
        <end position="284"/>
    </location>
</feature>
<reference evidence="3" key="1">
    <citation type="submission" date="2021-01" db="EMBL/GenBank/DDBJ databases">
        <authorList>
            <person name="Corre E."/>
            <person name="Pelletier E."/>
            <person name="Niang G."/>
            <person name="Scheremetjew M."/>
            <person name="Finn R."/>
            <person name="Kale V."/>
            <person name="Holt S."/>
            <person name="Cochrane G."/>
            <person name="Meng A."/>
            <person name="Brown T."/>
            <person name="Cohen L."/>
        </authorList>
    </citation>
    <scope>NUCLEOTIDE SEQUENCE</scope>
    <source>
        <strain evidence="3">CCMP 769</strain>
    </source>
</reference>
<dbReference type="AlphaFoldDB" id="A0A7S2ZRS4"/>
<dbReference type="GO" id="GO:0000077">
    <property type="term" value="P:DNA damage checkpoint signaling"/>
    <property type="evidence" value="ECO:0007669"/>
    <property type="project" value="TreeGrafter"/>
</dbReference>
<dbReference type="Gene3D" id="3.40.50.10190">
    <property type="entry name" value="BRCT domain"/>
    <property type="match status" value="2"/>
</dbReference>
<dbReference type="GO" id="GO:0005634">
    <property type="term" value="C:nucleus"/>
    <property type="evidence" value="ECO:0007669"/>
    <property type="project" value="TreeGrafter"/>
</dbReference>
<organism evidence="3">
    <name type="scientific">Rhodosorus marinus</name>
    <dbReference type="NCBI Taxonomy" id="101924"/>
    <lineage>
        <taxon>Eukaryota</taxon>
        <taxon>Rhodophyta</taxon>
        <taxon>Stylonematophyceae</taxon>
        <taxon>Stylonematales</taxon>
        <taxon>Stylonemataceae</taxon>
        <taxon>Rhodosorus</taxon>
    </lineage>
</organism>
<proteinExistence type="predicted"/>
<feature type="region of interest" description="Disordered" evidence="1">
    <location>
        <begin position="85"/>
        <end position="110"/>
    </location>
</feature>
<dbReference type="EMBL" id="HBHW01022583">
    <property type="protein sequence ID" value="CAE0049312.1"/>
    <property type="molecule type" value="Transcribed_RNA"/>
</dbReference>
<dbReference type="InterPro" id="IPR036420">
    <property type="entry name" value="BRCT_dom_sf"/>
</dbReference>
<feature type="domain" description="BRCT" evidence="2">
    <location>
        <begin position="290"/>
        <end position="393"/>
    </location>
</feature>
<sequence>MSEEVEGTPSPKETGSGISADDVVPSSWPIPSARLTLSTNVADIARGEISLAAGAEMGSQRGSNSKQIKGGDLVSRKLVDTLVEDTDTGLTDDGNRERPNPVLAETEGTAPDFAATGMTASEANYESQMQPPQSVNSTVQAQQTIKEEPSQDRSAAVATVKHQVELKSQTQDEILVMATAKESDYANVQTAPVLVDSQPENGKQVAGPQNVDAMYQEIRPARRKRTRRGTVEQSDKTLMPSSKLMELRNAQLDLSRKGARSPSGVTGWAGGQRGRRRTKKVRMEDEKNVVEGRVFNGISFGVTLNKDSLARKASKSYLHDEVVRLGGVILENVADFVEAIEDGGVAVVLIAESPSRTEKFLHALAAQLPILSIAWVAACSEQGSMVSTKSFHISPGTAKTEKAPNSFVRTNSLFPTATPPTDRVFARMCFLVQMKTLAARNRTESILFIAGAHVLSRPSLVCTADDPMYLATDRTPPMRLRKFLNRGQMIPVTWDWIVECLVCNYIVPPHRHTDFQP</sequence>
<protein>
    <recommendedName>
        <fullName evidence="2">BRCT domain-containing protein</fullName>
    </recommendedName>
</protein>
<dbReference type="InterPro" id="IPR001357">
    <property type="entry name" value="BRCT_dom"/>
</dbReference>
<evidence type="ECO:0000259" key="2">
    <source>
        <dbReference type="PROSITE" id="PS50172"/>
    </source>
</evidence>
<dbReference type="PANTHER" id="PTHR15321:SF3">
    <property type="entry name" value="TP53-BINDING PROTEIN 1"/>
    <property type="match status" value="1"/>
</dbReference>
<dbReference type="PROSITE" id="PS50172">
    <property type="entry name" value="BRCT"/>
    <property type="match status" value="1"/>
</dbReference>
<evidence type="ECO:0000313" key="3">
    <source>
        <dbReference type="EMBL" id="CAE0049307.1"/>
    </source>
</evidence>
<dbReference type="PANTHER" id="PTHR15321">
    <property type="entry name" value="TUMOR SUPPRESSOR P53-BINDING PROTEIN 1"/>
    <property type="match status" value="1"/>
</dbReference>
<gene>
    <name evidence="3" type="ORF">RMAR00112_LOCUS17305</name>
    <name evidence="4" type="ORF">RMAR00112_LOCUS17310</name>
</gene>
<dbReference type="EMBL" id="HBHW01022578">
    <property type="protein sequence ID" value="CAE0049307.1"/>
    <property type="molecule type" value="Transcribed_RNA"/>
</dbReference>
<evidence type="ECO:0000256" key="1">
    <source>
        <dbReference type="SAM" id="MobiDB-lite"/>
    </source>
</evidence>